<dbReference type="RefSeq" id="WP_281292318.1">
    <property type="nucleotide sequence ID" value="NZ_BAAABR010000028.1"/>
</dbReference>
<name>A0A561EIY9_9ACTN</name>
<gene>
    <name evidence="1" type="ORF">FB465_0489</name>
</gene>
<dbReference type="Proteomes" id="UP000318416">
    <property type="component" value="Unassembled WGS sequence"/>
</dbReference>
<reference evidence="1 2" key="1">
    <citation type="submission" date="2019-06" db="EMBL/GenBank/DDBJ databases">
        <title>Sequencing the genomes of 1000 actinobacteria strains.</title>
        <authorList>
            <person name="Klenk H.-P."/>
        </authorList>
    </citation>
    <scope>NUCLEOTIDE SEQUENCE [LARGE SCALE GENOMIC DNA]</scope>
    <source>
        <strain evidence="1 2">DSM 41649</strain>
    </source>
</reference>
<organism evidence="1 2">
    <name type="scientific">Kitasatospora atroaurantiaca</name>
    <dbReference type="NCBI Taxonomy" id="285545"/>
    <lineage>
        <taxon>Bacteria</taxon>
        <taxon>Bacillati</taxon>
        <taxon>Actinomycetota</taxon>
        <taxon>Actinomycetes</taxon>
        <taxon>Kitasatosporales</taxon>
        <taxon>Streptomycetaceae</taxon>
        <taxon>Kitasatospora</taxon>
    </lineage>
</organism>
<accession>A0A561EIY9</accession>
<sequence>MSTTTPVVHSFTSDNVAGAAPQVIDAVALAASGQAAPYCSGS</sequence>
<evidence type="ECO:0000313" key="1">
    <source>
        <dbReference type="EMBL" id="TWE15585.1"/>
    </source>
</evidence>
<evidence type="ECO:0000313" key="2">
    <source>
        <dbReference type="Proteomes" id="UP000318416"/>
    </source>
</evidence>
<comment type="caution">
    <text evidence="1">The sequence shown here is derived from an EMBL/GenBank/DDBJ whole genome shotgun (WGS) entry which is preliminary data.</text>
</comment>
<protein>
    <submittedName>
        <fullName evidence="1">Uncharacterized protein</fullName>
    </submittedName>
</protein>
<dbReference type="AlphaFoldDB" id="A0A561EIY9"/>
<proteinExistence type="predicted"/>
<keyword evidence="2" id="KW-1185">Reference proteome</keyword>
<dbReference type="EMBL" id="VIVR01000001">
    <property type="protein sequence ID" value="TWE15585.1"/>
    <property type="molecule type" value="Genomic_DNA"/>
</dbReference>